<evidence type="ECO:0000313" key="2">
    <source>
        <dbReference type="EMBL" id="SDC35202.1"/>
    </source>
</evidence>
<organism evidence="2 3">
    <name type="scientific">Acinetobacter marinus</name>
    <dbReference type="NCBI Taxonomy" id="281375"/>
    <lineage>
        <taxon>Bacteria</taxon>
        <taxon>Pseudomonadati</taxon>
        <taxon>Pseudomonadota</taxon>
        <taxon>Gammaproteobacteria</taxon>
        <taxon>Moraxellales</taxon>
        <taxon>Moraxellaceae</taxon>
        <taxon>Acinetobacter</taxon>
    </lineage>
</organism>
<gene>
    <name evidence="2" type="ORF">SAMN05421749_104209</name>
</gene>
<name>A0A1G6KVT0_9GAMM</name>
<dbReference type="AlphaFoldDB" id="A0A1G6KVT0"/>
<proteinExistence type="predicted"/>
<sequence>MKSDVQQPQRMEAISLSSLKIDKFACLFFFLGIVLSAWFLHSFIL</sequence>
<keyword evidence="1" id="KW-0812">Transmembrane</keyword>
<keyword evidence="1" id="KW-0472">Membrane</keyword>
<keyword evidence="1" id="KW-1133">Transmembrane helix</keyword>
<reference evidence="3" key="1">
    <citation type="submission" date="2016-09" db="EMBL/GenBank/DDBJ databases">
        <authorList>
            <person name="Varghese N."/>
            <person name="Submissions S."/>
        </authorList>
    </citation>
    <scope>NUCLEOTIDE SEQUENCE [LARGE SCALE GENOMIC DNA]</scope>
    <source>
        <strain evidence="3">ANC 3699</strain>
    </source>
</reference>
<evidence type="ECO:0000256" key="1">
    <source>
        <dbReference type="SAM" id="Phobius"/>
    </source>
</evidence>
<evidence type="ECO:0000313" key="3">
    <source>
        <dbReference type="Proteomes" id="UP000242317"/>
    </source>
</evidence>
<feature type="transmembrane region" description="Helical" evidence="1">
    <location>
        <begin position="21"/>
        <end position="40"/>
    </location>
</feature>
<dbReference type="Proteomes" id="UP000242317">
    <property type="component" value="Unassembled WGS sequence"/>
</dbReference>
<accession>A0A1G6KVT0</accession>
<dbReference type="EMBL" id="FMYK01000004">
    <property type="protein sequence ID" value="SDC35202.1"/>
    <property type="molecule type" value="Genomic_DNA"/>
</dbReference>
<keyword evidence="3" id="KW-1185">Reference proteome</keyword>
<protein>
    <submittedName>
        <fullName evidence="2">Uncharacterized protein</fullName>
    </submittedName>
</protein>